<comment type="caution">
    <text evidence="5">The sequence shown here is derived from an EMBL/GenBank/DDBJ whole genome shotgun (WGS) entry which is preliminary data.</text>
</comment>
<sequence length="298" mass="32859">FFANSGTESIEGAIKLARKYSADKYNSFRYEIISFEKSFHGRTLGALAATAQPEKQKLFEPLLAGFKYAVLNDISSVSKLINENTCAILLEPVQGEGGVYPADKKFMEWLRNICNEKNILLILDEIQTGFGRTGKMFAYKNYNIYPDILVVAKSLGGGMPIGAIISTEQISDSFGPGTHGSTFGGNAAACVAGLAVIDYLIENNLPGKSMKLGQYFLKKLMQIKKKYAVVKEIRGAGLLLGMEFNKPVAEKLVKGALYDKIVINKVSSSTLRFLPPLIITKKNIDRLVKWLDVNIREI</sequence>
<evidence type="ECO:0000313" key="5">
    <source>
        <dbReference type="EMBL" id="GAG72514.1"/>
    </source>
</evidence>
<dbReference type="GO" id="GO:0030170">
    <property type="term" value="F:pyridoxal phosphate binding"/>
    <property type="evidence" value="ECO:0007669"/>
    <property type="project" value="InterPro"/>
</dbReference>
<evidence type="ECO:0008006" key="6">
    <source>
        <dbReference type="Google" id="ProtNLM"/>
    </source>
</evidence>
<dbReference type="InterPro" id="IPR015424">
    <property type="entry name" value="PyrdxlP-dep_Trfase"/>
</dbReference>
<protein>
    <recommendedName>
        <fullName evidence="6">Aspartate aminotransferase family protein</fullName>
    </recommendedName>
</protein>
<keyword evidence="4" id="KW-0663">Pyridoxal phosphate</keyword>
<accession>X0ZTA0</accession>
<dbReference type="CDD" id="cd00610">
    <property type="entry name" value="OAT_like"/>
    <property type="match status" value="1"/>
</dbReference>
<reference evidence="5" key="1">
    <citation type="journal article" date="2014" name="Front. Microbiol.">
        <title>High frequency of phylogenetically diverse reductive dehalogenase-homologous genes in deep subseafloor sedimentary metagenomes.</title>
        <authorList>
            <person name="Kawai M."/>
            <person name="Futagami T."/>
            <person name="Toyoda A."/>
            <person name="Takaki Y."/>
            <person name="Nishi S."/>
            <person name="Hori S."/>
            <person name="Arai W."/>
            <person name="Tsubouchi T."/>
            <person name="Morono Y."/>
            <person name="Uchiyama I."/>
            <person name="Ito T."/>
            <person name="Fujiyama A."/>
            <person name="Inagaki F."/>
            <person name="Takami H."/>
        </authorList>
    </citation>
    <scope>NUCLEOTIDE SEQUENCE</scope>
    <source>
        <strain evidence="5">Expedition CK06-06</strain>
    </source>
</reference>
<dbReference type="PANTHER" id="PTHR11986">
    <property type="entry name" value="AMINOTRANSFERASE CLASS III"/>
    <property type="match status" value="1"/>
</dbReference>
<comment type="cofactor">
    <cofactor evidence="1">
        <name>pyridoxal 5'-phosphate</name>
        <dbReference type="ChEBI" id="CHEBI:597326"/>
    </cofactor>
</comment>
<evidence type="ECO:0000256" key="3">
    <source>
        <dbReference type="ARBA" id="ARBA00022679"/>
    </source>
</evidence>
<feature type="non-terminal residue" evidence="5">
    <location>
        <position position="1"/>
    </location>
</feature>
<keyword evidence="2" id="KW-0032">Aminotransferase</keyword>
<dbReference type="Gene3D" id="3.90.1150.10">
    <property type="entry name" value="Aspartate Aminotransferase, domain 1"/>
    <property type="match status" value="1"/>
</dbReference>
<dbReference type="Pfam" id="PF00202">
    <property type="entry name" value="Aminotran_3"/>
    <property type="match status" value="1"/>
</dbReference>
<evidence type="ECO:0000256" key="1">
    <source>
        <dbReference type="ARBA" id="ARBA00001933"/>
    </source>
</evidence>
<gene>
    <name evidence="5" type="ORF">S01H4_05744</name>
</gene>
<organism evidence="5">
    <name type="scientific">marine sediment metagenome</name>
    <dbReference type="NCBI Taxonomy" id="412755"/>
    <lineage>
        <taxon>unclassified sequences</taxon>
        <taxon>metagenomes</taxon>
        <taxon>ecological metagenomes</taxon>
    </lineage>
</organism>
<keyword evidence="3" id="KW-0808">Transferase</keyword>
<dbReference type="InterPro" id="IPR050103">
    <property type="entry name" value="Class-III_PLP-dep_AT"/>
</dbReference>
<evidence type="ECO:0000256" key="4">
    <source>
        <dbReference type="ARBA" id="ARBA00022898"/>
    </source>
</evidence>
<dbReference type="InterPro" id="IPR049704">
    <property type="entry name" value="Aminotrans_3_PPA_site"/>
</dbReference>
<dbReference type="FunFam" id="3.40.640.10:FF:000004">
    <property type="entry name" value="Acetylornithine aminotransferase"/>
    <property type="match status" value="1"/>
</dbReference>
<proteinExistence type="predicted"/>
<name>X0ZTA0_9ZZZZ</name>
<dbReference type="InterPro" id="IPR015422">
    <property type="entry name" value="PyrdxlP-dep_Trfase_small"/>
</dbReference>
<dbReference type="InterPro" id="IPR005814">
    <property type="entry name" value="Aminotrans_3"/>
</dbReference>
<dbReference type="GO" id="GO:0042802">
    <property type="term" value="F:identical protein binding"/>
    <property type="evidence" value="ECO:0007669"/>
    <property type="project" value="TreeGrafter"/>
</dbReference>
<dbReference type="SUPFAM" id="SSF53383">
    <property type="entry name" value="PLP-dependent transferases"/>
    <property type="match status" value="1"/>
</dbReference>
<dbReference type="InterPro" id="IPR015421">
    <property type="entry name" value="PyrdxlP-dep_Trfase_major"/>
</dbReference>
<dbReference type="PROSITE" id="PS00600">
    <property type="entry name" value="AA_TRANSFER_CLASS_3"/>
    <property type="match status" value="1"/>
</dbReference>
<dbReference type="EMBL" id="BART01001696">
    <property type="protein sequence ID" value="GAG72514.1"/>
    <property type="molecule type" value="Genomic_DNA"/>
</dbReference>
<dbReference type="Gene3D" id="3.40.640.10">
    <property type="entry name" value="Type I PLP-dependent aspartate aminotransferase-like (Major domain)"/>
    <property type="match status" value="1"/>
</dbReference>
<dbReference type="PANTHER" id="PTHR11986:SF79">
    <property type="entry name" value="ACETYLORNITHINE AMINOTRANSFERASE, MITOCHONDRIAL"/>
    <property type="match status" value="1"/>
</dbReference>
<dbReference type="GO" id="GO:0008483">
    <property type="term" value="F:transaminase activity"/>
    <property type="evidence" value="ECO:0007669"/>
    <property type="project" value="UniProtKB-KW"/>
</dbReference>
<dbReference type="AlphaFoldDB" id="X0ZTA0"/>
<evidence type="ECO:0000256" key="2">
    <source>
        <dbReference type="ARBA" id="ARBA00022576"/>
    </source>
</evidence>